<sequence>MSPIIFQKMGNFWLIFAPGDILWYIAINWAGWEIRLEYITPFSAVPENGTRTGP</sequence>
<evidence type="ECO:0000313" key="2">
    <source>
        <dbReference type="EMBL" id="ASV73643.1"/>
    </source>
</evidence>
<proteinExistence type="predicted"/>
<dbReference type="AlphaFoldDB" id="A0A286RCF9"/>
<dbReference type="KEGG" id="ttf:THTE_1041"/>
<dbReference type="Proteomes" id="UP000215086">
    <property type="component" value="Chromosome"/>
</dbReference>
<accession>A0A286RCF9</accession>
<keyword evidence="3" id="KW-1185">Reference proteome</keyword>
<dbReference type="EMBL" id="CP018477">
    <property type="protein sequence ID" value="ASV73643.1"/>
    <property type="molecule type" value="Genomic_DNA"/>
</dbReference>
<organism evidence="2 3">
    <name type="scientific">Thermogutta terrifontis</name>
    <dbReference type="NCBI Taxonomy" id="1331910"/>
    <lineage>
        <taxon>Bacteria</taxon>
        <taxon>Pseudomonadati</taxon>
        <taxon>Planctomycetota</taxon>
        <taxon>Planctomycetia</taxon>
        <taxon>Pirellulales</taxon>
        <taxon>Thermoguttaceae</taxon>
        <taxon>Thermogutta</taxon>
    </lineage>
</organism>
<name>A0A286RCF9_9BACT</name>
<gene>
    <name evidence="2" type="ORF">THTE_1041</name>
</gene>
<protein>
    <submittedName>
        <fullName evidence="2">Uncharacterized protein</fullName>
    </submittedName>
</protein>
<evidence type="ECO:0000313" key="3">
    <source>
        <dbReference type="Proteomes" id="UP000215086"/>
    </source>
</evidence>
<keyword evidence="1" id="KW-0472">Membrane</keyword>
<evidence type="ECO:0000256" key="1">
    <source>
        <dbReference type="SAM" id="Phobius"/>
    </source>
</evidence>
<feature type="transmembrane region" description="Helical" evidence="1">
    <location>
        <begin position="12"/>
        <end position="32"/>
    </location>
</feature>
<keyword evidence="1" id="KW-0812">Transmembrane</keyword>
<keyword evidence="1" id="KW-1133">Transmembrane helix</keyword>
<reference evidence="2 3" key="1">
    <citation type="journal article" name="Front. Microbiol.">
        <title>Sugar Metabolism of the First Thermophilic Planctomycete Thermogutta terrifontis: Comparative Genomic and Transcriptomic Approaches.</title>
        <authorList>
            <person name="Elcheninov A.G."/>
            <person name="Menzel P."/>
            <person name="Gudbergsdottir S.R."/>
            <person name="Slesarev A.I."/>
            <person name="Kadnikov V.V."/>
            <person name="Krogh A."/>
            <person name="Bonch-Osmolovskaya E.A."/>
            <person name="Peng X."/>
            <person name="Kublanov I.V."/>
        </authorList>
    </citation>
    <scope>NUCLEOTIDE SEQUENCE [LARGE SCALE GENOMIC DNA]</scope>
    <source>
        <strain evidence="2 3">R1</strain>
    </source>
</reference>